<dbReference type="NCBIfam" id="NF040744">
    <property type="entry name" value="ornith_Or-4"/>
    <property type="match status" value="1"/>
</dbReference>
<dbReference type="NCBIfam" id="TIGR01319">
    <property type="entry name" value="glmL_fam"/>
    <property type="match status" value="1"/>
</dbReference>
<dbReference type="AlphaFoldDB" id="A0A7L6MZA9"/>
<gene>
    <name evidence="1" type="ORF">HF295_00025</name>
</gene>
<keyword evidence="2" id="KW-1185">Reference proteome</keyword>
<dbReference type="Proteomes" id="UP000512167">
    <property type="component" value="Chromosome"/>
</dbReference>
<dbReference type="RefSeq" id="WP_312031792.1">
    <property type="nucleotide sequence ID" value="NZ_CP051151.1"/>
</dbReference>
<evidence type="ECO:0000313" key="1">
    <source>
        <dbReference type="EMBL" id="QLY39326.1"/>
    </source>
</evidence>
<dbReference type="Pfam" id="PF13941">
    <property type="entry name" value="MutL"/>
    <property type="match status" value="1"/>
</dbReference>
<dbReference type="KEGG" id="tbk:HF295_00025"/>
<organism evidence="1 2">
    <name type="scientific">Hujiaoplasma nucleasis</name>
    <dbReference type="NCBI Taxonomy" id="2725268"/>
    <lineage>
        <taxon>Bacteria</taxon>
        <taxon>Bacillati</taxon>
        <taxon>Mycoplasmatota</taxon>
        <taxon>Mollicutes</taxon>
        <taxon>Candidatus Izemoplasmatales</taxon>
        <taxon>Hujiaoplasmataceae</taxon>
        <taxon>Hujiaoplasma</taxon>
    </lineage>
</organism>
<dbReference type="InterPro" id="IPR006230">
    <property type="entry name" value="MutL"/>
</dbReference>
<dbReference type="EMBL" id="CP051151">
    <property type="protein sequence ID" value="QLY39326.1"/>
    <property type="molecule type" value="Genomic_DNA"/>
</dbReference>
<evidence type="ECO:0000313" key="2">
    <source>
        <dbReference type="Proteomes" id="UP000512167"/>
    </source>
</evidence>
<accession>A0A7L6MZA9</accession>
<reference evidence="1 2" key="1">
    <citation type="submission" date="2020-04" db="EMBL/GenBank/DDBJ databases">
        <authorList>
            <person name="Zheng R.K."/>
            <person name="Sun C.M."/>
        </authorList>
    </citation>
    <scope>NUCLEOTIDE SEQUENCE [LARGE SCALE GENOMIC DNA]</scope>
    <source>
        <strain evidence="2">zrk29</strain>
    </source>
</reference>
<name>A0A7L6MZA9_9MOLU</name>
<proteinExistence type="predicted"/>
<dbReference type="PIRSF" id="PIRSF004729">
    <property type="entry name" value="MutL"/>
    <property type="match status" value="1"/>
</dbReference>
<protein>
    <submittedName>
        <fullName evidence="1">DNA mismatch repair protein MutL</fullName>
    </submittedName>
</protein>
<sequence length="456" mass="50100">MIIDALVAEIGSTTTVVNAFDGLESNNPRFLGSGFSPTTVLEGDVNIGLNQAIEDLKIKLNTDSLKAKETFASSSAAGGLKMSVHGLVYDMTVKAAKEAALGAGANIKMITSGILDEYQIEEIKSLQLNIIMIAGGVDYGERKTAIENAKIIAGLKLNIPIIYAGNIQNHHLVKQIFIDNNQEQFLFISDNVYPKIDDLQVEKTRQIIQEVFHKHIIHAPGMEKVKDIINHDIIPTPGAVMEASILLQKSMGDLVTVDIGGATTDIHSVTQGNEQIEKILIAPEPFSKRTVEGDLGVYVNKDNLIDIISMDRLVLELNIDIKELENIIKNYQVIPNLKQYPLTERLTLEAFKQALNRHSGHLIKMFNAGGKVTYAEGKDLTNIKHIIGTGGALTRLNNSAQLMKKVILEQNELSLSPPKNSQIWIDRNYIMASLGVLSKKHPEASLVLLKESLEMV</sequence>